<accession>A0A9Q0IDR2</accession>
<dbReference type="OrthoDB" id="6114029at2759"/>
<dbReference type="Proteomes" id="UP001148018">
    <property type="component" value="Unassembled WGS sequence"/>
</dbReference>
<evidence type="ECO:0000313" key="1">
    <source>
        <dbReference type="EMBL" id="KAJ3595014.1"/>
    </source>
</evidence>
<evidence type="ECO:0008006" key="3">
    <source>
        <dbReference type="Google" id="ProtNLM"/>
    </source>
</evidence>
<dbReference type="AlphaFoldDB" id="A0A9Q0IDR2"/>
<reference evidence="1" key="1">
    <citation type="submission" date="2022-07" db="EMBL/GenBank/DDBJ databases">
        <title>Chromosome-level genome of Muraenolepis orangiensis.</title>
        <authorList>
            <person name="Kim J."/>
        </authorList>
    </citation>
    <scope>NUCLEOTIDE SEQUENCE</scope>
    <source>
        <strain evidence="1">KU_S4_2022</strain>
        <tissue evidence="1">Muscle</tissue>
    </source>
</reference>
<gene>
    <name evidence="1" type="ORF">NHX12_004319</name>
</gene>
<proteinExistence type="predicted"/>
<keyword evidence="2" id="KW-1185">Reference proteome</keyword>
<protein>
    <recommendedName>
        <fullName evidence="3">CARD domain-containing protein</fullName>
    </recommendedName>
</protein>
<comment type="caution">
    <text evidence="1">The sequence shown here is derived from an EMBL/GenBank/DDBJ whole genome shotgun (WGS) entry which is preliminary data.</text>
</comment>
<organism evidence="1 2">
    <name type="scientific">Muraenolepis orangiensis</name>
    <name type="common">Patagonian moray cod</name>
    <dbReference type="NCBI Taxonomy" id="630683"/>
    <lineage>
        <taxon>Eukaryota</taxon>
        <taxon>Metazoa</taxon>
        <taxon>Chordata</taxon>
        <taxon>Craniata</taxon>
        <taxon>Vertebrata</taxon>
        <taxon>Euteleostomi</taxon>
        <taxon>Actinopterygii</taxon>
        <taxon>Neopterygii</taxon>
        <taxon>Teleostei</taxon>
        <taxon>Neoteleostei</taxon>
        <taxon>Acanthomorphata</taxon>
        <taxon>Zeiogadaria</taxon>
        <taxon>Gadariae</taxon>
        <taxon>Gadiformes</taxon>
        <taxon>Muraenolepidoidei</taxon>
        <taxon>Muraenolepididae</taxon>
        <taxon>Muraenolepis</taxon>
    </lineage>
</organism>
<sequence length="105" mass="12176">MEEPIVFEKQLITHRDYINLRSIEKGTAEDHVIKLVDKLIFKGRQAEFVKVLQCDDVLDAFPQLRTLDWEHTGSTVSSSSLKRRTDISQGIQKRMSYLYSTTALF</sequence>
<evidence type="ECO:0000313" key="2">
    <source>
        <dbReference type="Proteomes" id="UP001148018"/>
    </source>
</evidence>
<name>A0A9Q0IDR2_9TELE</name>
<dbReference type="EMBL" id="JANIIK010000111">
    <property type="protein sequence ID" value="KAJ3595014.1"/>
    <property type="molecule type" value="Genomic_DNA"/>
</dbReference>